<evidence type="ECO:0000313" key="2">
    <source>
        <dbReference type="Proteomes" id="UP000614287"/>
    </source>
</evidence>
<proteinExistence type="predicted"/>
<gene>
    <name evidence="1" type="ORF">GCM10009007_07830</name>
</gene>
<comment type="caution">
    <text evidence="1">The sequence shown here is derived from an EMBL/GenBank/DDBJ whole genome shotgun (WGS) entry which is preliminary data.</text>
</comment>
<sequence length="223" mass="25268">MARTRSASSRSVVQRLFVNGATQVFYFEGPHDCDYCSKLVEQNVIAPFEQGTKLPATNIELRIGTIKRDLGNDAIERVVWIVDGGDEHINQSKKKKGKNHFFEFYKEWLAKKDNEWSKLLILINNPCLEYWFLLHRTDPPVDAKGLPRCFKSADELLNSAEFKGHCPEGKGAGLVKTIAKDSNGRPQAIKRARNLTQPLSENLSEKELFGVARAEIFQLFIST</sequence>
<dbReference type="InterPro" id="IPR025591">
    <property type="entry name" value="RloB"/>
</dbReference>
<evidence type="ECO:0000313" key="1">
    <source>
        <dbReference type="EMBL" id="GHA69414.1"/>
    </source>
</evidence>
<accession>A0A8J3G0F7</accession>
<organism evidence="1 2">
    <name type="scientific">Formosimonas limnophila</name>
    <dbReference type="NCBI Taxonomy" id="1384487"/>
    <lineage>
        <taxon>Bacteria</taxon>
        <taxon>Pseudomonadati</taxon>
        <taxon>Pseudomonadota</taxon>
        <taxon>Betaproteobacteria</taxon>
        <taxon>Burkholderiales</taxon>
        <taxon>Burkholderiaceae</taxon>
        <taxon>Formosimonas</taxon>
    </lineage>
</organism>
<name>A0A8J3G0F7_9BURK</name>
<dbReference type="AlphaFoldDB" id="A0A8J3G0F7"/>
<evidence type="ECO:0008006" key="3">
    <source>
        <dbReference type="Google" id="ProtNLM"/>
    </source>
</evidence>
<keyword evidence="2" id="KW-1185">Reference proteome</keyword>
<reference evidence="1" key="1">
    <citation type="journal article" date="2014" name="Int. J. Syst. Evol. Microbiol.">
        <title>Complete genome sequence of Corynebacterium casei LMG S-19264T (=DSM 44701T), isolated from a smear-ripened cheese.</title>
        <authorList>
            <consortium name="US DOE Joint Genome Institute (JGI-PGF)"/>
            <person name="Walter F."/>
            <person name="Albersmeier A."/>
            <person name="Kalinowski J."/>
            <person name="Ruckert C."/>
        </authorList>
    </citation>
    <scope>NUCLEOTIDE SEQUENCE</scope>
    <source>
        <strain evidence="1">KCTC 32501</strain>
    </source>
</reference>
<protein>
    <recommendedName>
        <fullName evidence="3">RloB-like protein</fullName>
    </recommendedName>
</protein>
<dbReference type="Proteomes" id="UP000614287">
    <property type="component" value="Unassembled WGS sequence"/>
</dbReference>
<dbReference type="EMBL" id="BMZG01000003">
    <property type="protein sequence ID" value="GHA69414.1"/>
    <property type="molecule type" value="Genomic_DNA"/>
</dbReference>
<dbReference type="Pfam" id="PF13707">
    <property type="entry name" value="RloB"/>
    <property type="match status" value="1"/>
</dbReference>
<reference evidence="1" key="2">
    <citation type="submission" date="2020-09" db="EMBL/GenBank/DDBJ databases">
        <authorList>
            <person name="Sun Q."/>
            <person name="Kim S."/>
        </authorList>
    </citation>
    <scope>NUCLEOTIDE SEQUENCE</scope>
    <source>
        <strain evidence="1">KCTC 32501</strain>
    </source>
</reference>